<name>A0A2P8GEC7_9BACT</name>
<accession>A0A2P8GEC7</accession>
<dbReference type="RefSeq" id="WP_106594012.1">
    <property type="nucleotide sequence ID" value="NZ_PYAS01000002.1"/>
</dbReference>
<proteinExistence type="predicted"/>
<dbReference type="OrthoDB" id="978691at2"/>
<evidence type="ECO:0008006" key="3">
    <source>
        <dbReference type="Google" id="ProtNLM"/>
    </source>
</evidence>
<protein>
    <recommendedName>
        <fullName evidence="3">ABC transporter ATPase</fullName>
    </recommendedName>
</protein>
<evidence type="ECO:0000313" key="1">
    <source>
        <dbReference type="EMBL" id="PSL32338.1"/>
    </source>
</evidence>
<sequence>MYIPFSDIDFQSRVWVYQANRELTSEETGIITETLKASLDTWEAHGKPLTASGKIFEHRFIVIAVDERDELPSGCSIDKSVHWLQEIGQRMNIDFFDRSLAYVDENDQVKTIPVPKIKQAVINETILPTTTVFDNQVATKAQWMNRWKIPASNSWLSRYFTEQTSL</sequence>
<comment type="caution">
    <text evidence="1">The sequence shown here is derived from an EMBL/GenBank/DDBJ whole genome shotgun (WGS) entry which is preliminary data.</text>
</comment>
<reference evidence="1 2" key="1">
    <citation type="submission" date="2018-03" db="EMBL/GenBank/DDBJ databases">
        <title>Genomic Encyclopedia of Archaeal and Bacterial Type Strains, Phase II (KMG-II): from individual species to whole genera.</title>
        <authorList>
            <person name="Goeker M."/>
        </authorList>
    </citation>
    <scope>NUCLEOTIDE SEQUENCE [LARGE SCALE GENOMIC DNA]</scope>
    <source>
        <strain evidence="1 2">DSM 29057</strain>
    </source>
</reference>
<gene>
    <name evidence="1" type="ORF">CLV60_10251</name>
</gene>
<organism evidence="1 2">
    <name type="scientific">Dyadobacter jiangsuensis</name>
    <dbReference type="NCBI Taxonomy" id="1591085"/>
    <lineage>
        <taxon>Bacteria</taxon>
        <taxon>Pseudomonadati</taxon>
        <taxon>Bacteroidota</taxon>
        <taxon>Cytophagia</taxon>
        <taxon>Cytophagales</taxon>
        <taxon>Spirosomataceae</taxon>
        <taxon>Dyadobacter</taxon>
    </lineage>
</organism>
<evidence type="ECO:0000313" key="2">
    <source>
        <dbReference type="Proteomes" id="UP000241964"/>
    </source>
</evidence>
<keyword evidence="2" id="KW-1185">Reference proteome</keyword>
<dbReference type="Proteomes" id="UP000241964">
    <property type="component" value="Unassembled WGS sequence"/>
</dbReference>
<dbReference type="EMBL" id="PYAS01000002">
    <property type="protein sequence ID" value="PSL32338.1"/>
    <property type="molecule type" value="Genomic_DNA"/>
</dbReference>
<dbReference type="AlphaFoldDB" id="A0A2P8GEC7"/>